<evidence type="ECO:0000256" key="1">
    <source>
        <dbReference type="SAM" id="MobiDB-lite"/>
    </source>
</evidence>
<evidence type="ECO:0000256" key="2">
    <source>
        <dbReference type="SAM" id="Phobius"/>
    </source>
</evidence>
<dbReference type="Proteomes" id="UP000242791">
    <property type="component" value="Unassembled WGS sequence"/>
</dbReference>
<evidence type="ECO:0000313" key="4">
    <source>
        <dbReference type="Proteomes" id="UP000242791"/>
    </source>
</evidence>
<gene>
    <name evidence="3" type="ORF">ACJ73_04867</name>
</gene>
<name>A0A1J9R720_9EURO</name>
<dbReference type="AlphaFoldDB" id="A0A1J9R720"/>
<feature type="compositionally biased region" description="Polar residues" evidence="1">
    <location>
        <begin position="101"/>
        <end position="130"/>
    </location>
</feature>
<evidence type="ECO:0000313" key="3">
    <source>
        <dbReference type="EMBL" id="OJD23780.1"/>
    </source>
</evidence>
<dbReference type="OrthoDB" id="4188836at2759"/>
<feature type="compositionally biased region" description="Pro residues" evidence="1">
    <location>
        <begin position="14"/>
        <end position="26"/>
    </location>
</feature>
<keyword evidence="2" id="KW-0812">Transmembrane</keyword>
<feature type="transmembrane region" description="Helical" evidence="2">
    <location>
        <begin position="70"/>
        <end position="88"/>
    </location>
</feature>
<protein>
    <submittedName>
        <fullName evidence="3">Uncharacterized protein</fullName>
    </submittedName>
</protein>
<dbReference type="EMBL" id="LGTZ01000709">
    <property type="protein sequence ID" value="OJD23780.1"/>
    <property type="molecule type" value="Genomic_DNA"/>
</dbReference>
<keyword evidence="2" id="KW-0472">Membrane</keyword>
<dbReference type="VEuPathDB" id="FungiDB:ACJ73_04867"/>
<sequence>MATPASKKTSPSDPRQPPSHPPPVRPPLSQASSAPKEAQRVKPQRSEPAPGVKPQDIRNTKQYKSLARRWTSAMVALPILLYTSYALYERVFADKGPRSLPGTNSFPSGDNGSHSTAPPSTSTNKDNYNC</sequence>
<accession>A0A1J9R720</accession>
<keyword evidence="2" id="KW-1133">Transmembrane helix</keyword>
<comment type="caution">
    <text evidence="3">The sequence shown here is derived from an EMBL/GenBank/DDBJ whole genome shotgun (WGS) entry which is preliminary data.</text>
</comment>
<reference evidence="3 4" key="1">
    <citation type="submission" date="2015-08" db="EMBL/GenBank/DDBJ databases">
        <title>Emmonsia species relationships and genome sequence.</title>
        <authorList>
            <person name="Cuomo C.A."/>
            <person name="Schwartz I.S."/>
            <person name="Kenyon C."/>
            <person name="De Hoog G.S."/>
            <person name="Govender N.P."/>
            <person name="Botha A."/>
            <person name="Moreno L."/>
            <person name="De Vries M."/>
            <person name="Munoz J.F."/>
            <person name="Stielow J.B."/>
        </authorList>
    </citation>
    <scope>NUCLEOTIDE SEQUENCE [LARGE SCALE GENOMIC DNA]</scope>
    <source>
        <strain evidence="3 4">EI222</strain>
    </source>
</reference>
<organism evidence="3 4">
    <name type="scientific">Blastomyces percursus</name>
    <dbReference type="NCBI Taxonomy" id="1658174"/>
    <lineage>
        <taxon>Eukaryota</taxon>
        <taxon>Fungi</taxon>
        <taxon>Dikarya</taxon>
        <taxon>Ascomycota</taxon>
        <taxon>Pezizomycotina</taxon>
        <taxon>Eurotiomycetes</taxon>
        <taxon>Eurotiomycetidae</taxon>
        <taxon>Onygenales</taxon>
        <taxon>Ajellomycetaceae</taxon>
        <taxon>Blastomyces</taxon>
    </lineage>
</organism>
<feature type="region of interest" description="Disordered" evidence="1">
    <location>
        <begin position="95"/>
        <end position="130"/>
    </location>
</feature>
<keyword evidence="4" id="KW-1185">Reference proteome</keyword>
<proteinExistence type="predicted"/>
<dbReference type="STRING" id="1658174.A0A1J9R720"/>
<feature type="region of interest" description="Disordered" evidence="1">
    <location>
        <begin position="1"/>
        <end position="62"/>
    </location>
</feature>